<dbReference type="NCBIfam" id="TIGR00632">
    <property type="entry name" value="vsr"/>
    <property type="match status" value="1"/>
</dbReference>
<proteinExistence type="inferred from homology"/>
<evidence type="ECO:0000256" key="4">
    <source>
        <dbReference type="ARBA" id="ARBA00022801"/>
    </source>
</evidence>
<dbReference type="AlphaFoldDB" id="A0A317DB14"/>
<reference evidence="7 8" key="1">
    <citation type="submission" date="2018-05" db="EMBL/GenBank/DDBJ databases">
        <title>Micromonospora atacamensis sp. nov., a novel actinobacteria isolated from high altitude Atacama Desert soil.</title>
        <authorList>
            <person name="Carro L."/>
            <person name="Golinska P."/>
            <person name="Klenk H.-P."/>
            <person name="Goodfellow M."/>
        </authorList>
    </citation>
    <scope>NUCLEOTIDE SEQUENCE [LARGE SCALE GENOMIC DNA]</scope>
    <source>
        <strain evidence="7 8">5R2A7</strain>
    </source>
</reference>
<dbReference type="CDD" id="cd00221">
    <property type="entry name" value="Vsr"/>
    <property type="match status" value="1"/>
</dbReference>
<evidence type="ECO:0000256" key="2">
    <source>
        <dbReference type="ARBA" id="ARBA00022759"/>
    </source>
</evidence>
<sequence>MTGGDGRIDRAWADSLPPERAWKGLKGRSRRAVAAEQDRAAGGLDRRWVDLDGGRQARASVELKLLPKTRRLRAYLRWSDRGRSPSRYLGEVGEASRALNLAEGWRLAREKGLLAPPAPVPGSWAKSRSVRMSMQGNKGRDTEPERQLRSILFRSGLRYRVNTRPLEKLRRTADVVFPGARIAVFVDGCYWHGCPEHYRPARENQQFWRTKIDGNKARDTETDQLLAEGGWQSIRVWEHEEPHTAALRVIAAVRATRVRPHKNSPSGRSRHAPP</sequence>
<gene>
    <name evidence="7" type="ORF">DKT68_04035</name>
</gene>
<keyword evidence="3" id="KW-0227">DNA damage</keyword>
<evidence type="ECO:0000313" key="7">
    <source>
        <dbReference type="EMBL" id="PWR12078.1"/>
    </source>
</evidence>
<accession>A0A317DB14</accession>
<dbReference type="Gene3D" id="3.40.960.10">
    <property type="entry name" value="VSR Endonuclease"/>
    <property type="match status" value="1"/>
</dbReference>
<dbReference type="InterPro" id="IPR011335">
    <property type="entry name" value="Restrct_endonuc-II-like"/>
</dbReference>
<keyword evidence="4" id="KW-0378">Hydrolase</keyword>
<dbReference type="EMBL" id="QGKR01000116">
    <property type="protein sequence ID" value="PWR12078.1"/>
    <property type="molecule type" value="Genomic_DNA"/>
</dbReference>
<dbReference type="InterPro" id="IPR004603">
    <property type="entry name" value="DNA_mismatch_endonuc_vsr"/>
</dbReference>
<keyword evidence="2 7" id="KW-0255">Endonuclease</keyword>
<dbReference type="SUPFAM" id="SSF52980">
    <property type="entry name" value="Restriction endonuclease-like"/>
    <property type="match status" value="1"/>
</dbReference>
<evidence type="ECO:0000256" key="1">
    <source>
        <dbReference type="ARBA" id="ARBA00022722"/>
    </source>
</evidence>
<organism evidence="7 8">
    <name type="scientific">Micromonospora acroterricola</name>
    <dbReference type="NCBI Taxonomy" id="2202421"/>
    <lineage>
        <taxon>Bacteria</taxon>
        <taxon>Bacillati</taxon>
        <taxon>Actinomycetota</taxon>
        <taxon>Actinomycetes</taxon>
        <taxon>Micromonosporales</taxon>
        <taxon>Micromonosporaceae</taxon>
        <taxon>Micromonospora</taxon>
    </lineage>
</organism>
<dbReference type="Proteomes" id="UP000245410">
    <property type="component" value="Unassembled WGS sequence"/>
</dbReference>
<comment type="caution">
    <text evidence="7">The sequence shown here is derived from an EMBL/GenBank/DDBJ whole genome shotgun (WGS) entry which is preliminary data.</text>
</comment>
<dbReference type="GO" id="GO:0006298">
    <property type="term" value="P:mismatch repair"/>
    <property type="evidence" value="ECO:0007669"/>
    <property type="project" value="InterPro"/>
</dbReference>
<dbReference type="OrthoDB" id="9801520at2"/>
<name>A0A317DB14_9ACTN</name>
<evidence type="ECO:0000256" key="6">
    <source>
        <dbReference type="ARBA" id="ARBA00029466"/>
    </source>
</evidence>
<comment type="similarity">
    <text evidence="6">Belongs to the Vsr family.</text>
</comment>
<keyword evidence="8" id="KW-1185">Reference proteome</keyword>
<evidence type="ECO:0000256" key="5">
    <source>
        <dbReference type="ARBA" id="ARBA00023204"/>
    </source>
</evidence>
<keyword evidence="5" id="KW-0234">DNA repair</keyword>
<keyword evidence="1" id="KW-0540">Nuclease</keyword>
<dbReference type="GO" id="GO:0004519">
    <property type="term" value="F:endonuclease activity"/>
    <property type="evidence" value="ECO:0007669"/>
    <property type="project" value="UniProtKB-KW"/>
</dbReference>
<dbReference type="RefSeq" id="WP_109816086.1">
    <property type="nucleotide sequence ID" value="NZ_QGKR01000116.1"/>
</dbReference>
<evidence type="ECO:0000256" key="3">
    <source>
        <dbReference type="ARBA" id="ARBA00022763"/>
    </source>
</evidence>
<evidence type="ECO:0000313" key="8">
    <source>
        <dbReference type="Proteomes" id="UP000245410"/>
    </source>
</evidence>
<protein>
    <submittedName>
        <fullName evidence="7">Very short patch repair endonuclease</fullName>
    </submittedName>
</protein>
<dbReference type="Pfam" id="PF03852">
    <property type="entry name" value="Vsr"/>
    <property type="match status" value="1"/>
</dbReference>
<dbReference type="GO" id="GO:0016787">
    <property type="term" value="F:hydrolase activity"/>
    <property type="evidence" value="ECO:0007669"/>
    <property type="project" value="UniProtKB-KW"/>
</dbReference>